<keyword evidence="2" id="KW-0812">Transmembrane</keyword>
<proteinExistence type="predicted"/>
<evidence type="ECO:0000256" key="1">
    <source>
        <dbReference type="SAM" id="Coils"/>
    </source>
</evidence>
<keyword evidence="6" id="KW-1185">Reference proteome</keyword>
<evidence type="ECO:0000259" key="4">
    <source>
        <dbReference type="Pfam" id="PF16344"/>
    </source>
</evidence>
<dbReference type="PANTHER" id="PTHR30273">
    <property type="entry name" value="PERIPLASMIC SIGNAL SENSOR AND SIGMA FACTOR ACTIVATOR FECR-RELATED"/>
    <property type="match status" value="1"/>
</dbReference>
<sequence length="388" mass="43311">MEPDYDINELLFRKLAGNLNPDELEYIDKQLSERQEVRNQLEELESKLQQQGVVFSQLAEDPNWTALPDLILDSQRRRWPRIIGYAAMIAAIIGGIFVAVYQINRKENVINPLAGAQEKEVELRLAGGGVVPLGRHPDTITAGNALLGNANNTLSYIEQVQEGDSALSGSLNTLTVPAGKYFKVLLADGTEIWLNSVTSLQFPFTFNGPTREISIRGEAYLKIAQNTQKPFIVHLLPAITDNDLEKGTIQVLGTEFNVNSYEGSTLKVALSDGAVNFKVAGDQVLLKPGRQATYSVGQGMVVGKYDQEEVTSWIKGQYYMTDVTLEDLATKFPRWTGHAVKFDSDHLRGKLFSGVYNRNRPLKAFLENMKETMGINYYFSPDSTLHFR</sequence>
<dbReference type="InterPro" id="IPR032508">
    <property type="entry name" value="FecR_C"/>
</dbReference>
<dbReference type="AlphaFoldDB" id="A0A1H7IGG4"/>
<dbReference type="Pfam" id="PF16344">
    <property type="entry name" value="FecR_C"/>
    <property type="match status" value="1"/>
</dbReference>
<feature type="domain" description="FecR protein" evidence="3">
    <location>
        <begin position="173"/>
        <end position="276"/>
    </location>
</feature>
<feature type="coiled-coil region" evidence="1">
    <location>
        <begin position="27"/>
        <end position="54"/>
    </location>
</feature>
<dbReference type="GO" id="GO:0016989">
    <property type="term" value="F:sigma factor antagonist activity"/>
    <property type="evidence" value="ECO:0007669"/>
    <property type="project" value="TreeGrafter"/>
</dbReference>
<feature type="domain" description="Protein FecR C-terminal" evidence="4">
    <location>
        <begin position="318"/>
        <end position="378"/>
    </location>
</feature>
<dbReference type="STRING" id="407022.SAMN05661044_00691"/>
<feature type="transmembrane region" description="Helical" evidence="2">
    <location>
        <begin position="82"/>
        <end position="103"/>
    </location>
</feature>
<dbReference type="InterPro" id="IPR012373">
    <property type="entry name" value="Ferrdict_sens_TM"/>
</dbReference>
<dbReference type="Gene3D" id="3.55.50.30">
    <property type="match status" value="1"/>
</dbReference>
<keyword evidence="2" id="KW-0472">Membrane</keyword>
<dbReference type="Pfam" id="PF04773">
    <property type="entry name" value="FecR"/>
    <property type="match status" value="1"/>
</dbReference>
<organism evidence="5 6">
    <name type="scientific">Olivibacter domesticus</name>
    <name type="common">Pseudosphingobacterium domesticum</name>
    <dbReference type="NCBI Taxonomy" id="407022"/>
    <lineage>
        <taxon>Bacteria</taxon>
        <taxon>Pseudomonadati</taxon>
        <taxon>Bacteroidota</taxon>
        <taxon>Sphingobacteriia</taxon>
        <taxon>Sphingobacteriales</taxon>
        <taxon>Sphingobacteriaceae</taxon>
        <taxon>Olivibacter</taxon>
    </lineage>
</organism>
<name>A0A1H7IGG4_OLID1</name>
<dbReference type="OrthoDB" id="643697at2"/>
<accession>A0A1H7IGG4</accession>
<keyword evidence="1" id="KW-0175">Coiled coil</keyword>
<dbReference type="RefSeq" id="WP_093318336.1">
    <property type="nucleotide sequence ID" value="NZ_FOAF01000001.1"/>
</dbReference>
<keyword evidence="2" id="KW-1133">Transmembrane helix</keyword>
<dbReference type="EMBL" id="FOAF01000001">
    <property type="protein sequence ID" value="SEK61414.1"/>
    <property type="molecule type" value="Genomic_DNA"/>
</dbReference>
<reference evidence="6" key="1">
    <citation type="submission" date="2016-10" db="EMBL/GenBank/DDBJ databases">
        <authorList>
            <person name="Varghese N."/>
            <person name="Submissions S."/>
        </authorList>
    </citation>
    <scope>NUCLEOTIDE SEQUENCE [LARGE SCALE GENOMIC DNA]</scope>
    <source>
        <strain evidence="6">DSM 18733</strain>
    </source>
</reference>
<evidence type="ECO:0000313" key="5">
    <source>
        <dbReference type="EMBL" id="SEK61414.1"/>
    </source>
</evidence>
<dbReference type="PANTHER" id="PTHR30273:SF2">
    <property type="entry name" value="PROTEIN FECR"/>
    <property type="match status" value="1"/>
</dbReference>
<dbReference type="InterPro" id="IPR006860">
    <property type="entry name" value="FecR"/>
</dbReference>
<dbReference type="Gene3D" id="2.60.120.1440">
    <property type="match status" value="1"/>
</dbReference>
<evidence type="ECO:0000256" key="2">
    <source>
        <dbReference type="SAM" id="Phobius"/>
    </source>
</evidence>
<protein>
    <submittedName>
        <fullName evidence="5">FecR family protein</fullName>
    </submittedName>
</protein>
<gene>
    <name evidence="5" type="ORF">SAMN05661044_00691</name>
</gene>
<dbReference type="Proteomes" id="UP000199421">
    <property type="component" value="Unassembled WGS sequence"/>
</dbReference>
<evidence type="ECO:0000259" key="3">
    <source>
        <dbReference type="Pfam" id="PF04773"/>
    </source>
</evidence>
<evidence type="ECO:0000313" key="6">
    <source>
        <dbReference type="Proteomes" id="UP000199421"/>
    </source>
</evidence>